<reference evidence="1 2" key="1">
    <citation type="journal article" date="2018" name="Mol. Genet. Genomics">
        <title>The red deer Cervus elaphus genome CerEla1.0: sequencing, annotating, genes, and chromosomes.</title>
        <authorList>
            <person name="Bana N.A."/>
            <person name="Nyiri A."/>
            <person name="Nagy J."/>
            <person name="Frank K."/>
            <person name="Nagy T."/>
            <person name="Steger V."/>
            <person name="Schiller M."/>
            <person name="Lakatos P."/>
            <person name="Sugar L."/>
            <person name="Horn P."/>
            <person name="Barta E."/>
            <person name="Orosz L."/>
        </authorList>
    </citation>
    <scope>NUCLEOTIDE SEQUENCE [LARGE SCALE GENOMIC DNA]</scope>
    <source>
        <strain evidence="1">Hungarian</strain>
    </source>
</reference>
<proteinExistence type="predicted"/>
<dbReference type="AlphaFoldDB" id="A0A212CI86"/>
<keyword evidence="2" id="KW-1185">Reference proteome</keyword>
<sequence>MPQGHSQSPHTTSISKANISLSFSNSTTFHVLLSIPCPLLSSPSKASTTHCQLKLTPSSLQEPLGCCWGEGALCRPCHTIADALSLVAGPMPLTKPT</sequence>
<name>A0A212CI86_CEREH</name>
<comment type="caution">
    <text evidence="1">The sequence shown here is derived from an EMBL/GenBank/DDBJ whole genome shotgun (WGS) entry which is preliminary data.</text>
</comment>
<organism evidence="1 2">
    <name type="scientific">Cervus elaphus hippelaphus</name>
    <name type="common">European red deer</name>
    <dbReference type="NCBI Taxonomy" id="46360"/>
    <lineage>
        <taxon>Eukaryota</taxon>
        <taxon>Metazoa</taxon>
        <taxon>Chordata</taxon>
        <taxon>Craniata</taxon>
        <taxon>Vertebrata</taxon>
        <taxon>Euteleostomi</taxon>
        <taxon>Mammalia</taxon>
        <taxon>Eutheria</taxon>
        <taxon>Laurasiatheria</taxon>
        <taxon>Artiodactyla</taxon>
        <taxon>Ruminantia</taxon>
        <taxon>Pecora</taxon>
        <taxon>Cervidae</taxon>
        <taxon>Cervinae</taxon>
        <taxon>Cervus</taxon>
    </lineage>
</organism>
<evidence type="ECO:0000313" key="1">
    <source>
        <dbReference type="EMBL" id="OWK05650.1"/>
    </source>
</evidence>
<gene>
    <name evidence="1" type="ORF">Celaphus_00012681</name>
</gene>
<protein>
    <submittedName>
        <fullName evidence="1">Uncharacterized protein</fullName>
    </submittedName>
</protein>
<accession>A0A212CI86</accession>
<evidence type="ECO:0000313" key="2">
    <source>
        <dbReference type="Proteomes" id="UP000242450"/>
    </source>
</evidence>
<dbReference type="Proteomes" id="UP000242450">
    <property type="component" value="Chromosome 19"/>
</dbReference>
<dbReference type="EMBL" id="MKHE01000019">
    <property type="protein sequence ID" value="OWK05650.1"/>
    <property type="molecule type" value="Genomic_DNA"/>
</dbReference>
<feature type="non-terminal residue" evidence="1">
    <location>
        <position position="97"/>
    </location>
</feature>